<dbReference type="SUPFAM" id="SSF51735">
    <property type="entry name" value="NAD(P)-binding Rossmann-fold domains"/>
    <property type="match status" value="1"/>
</dbReference>
<gene>
    <name evidence="4" type="ORF">B0J12DRAFT_641046</name>
</gene>
<accession>A0ABQ8GWH9</accession>
<evidence type="ECO:0000256" key="1">
    <source>
        <dbReference type="ARBA" id="ARBA00006328"/>
    </source>
</evidence>
<evidence type="ECO:0000313" key="4">
    <source>
        <dbReference type="EMBL" id="KAH7065615.1"/>
    </source>
</evidence>
<protein>
    <recommendedName>
        <fullName evidence="3">NmrA-like domain-containing protein</fullName>
    </recommendedName>
</protein>
<dbReference type="Pfam" id="PF05368">
    <property type="entry name" value="NmrA"/>
    <property type="match status" value="1"/>
</dbReference>
<dbReference type="CDD" id="cd05251">
    <property type="entry name" value="NmrA_like_SDR_a"/>
    <property type="match status" value="1"/>
</dbReference>
<dbReference type="Proteomes" id="UP000774617">
    <property type="component" value="Unassembled WGS sequence"/>
</dbReference>
<organism evidence="4 5">
    <name type="scientific">Macrophomina phaseolina</name>
    <dbReference type="NCBI Taxonomy" id="35725"/>
    <lineage>
        <taxon>Eukaryota</taxon>
        <taxon>Fungi</taxon>
        <taxon>Dikarya</taxon>
        <taxon>Ascomycota</taxon>
        <taxon>Pezizomycotina</taxon>
        <taxon>Dothideomycetes</taxon>
        <taxon>Dothideomycetes incertae sedis</taxon>
        <taxon>Botryosphaeriales</taxon>
        <taxon>Botryosphaeriaceae</taxon>
        <taxon>Macrophomina</taxon>
    </lineage>
</organism>
<dbReference type="InterPro" id="IPR051164">
    <property type="entry name" value="NmrA-like_oxidored"/>
</dbReference>
<evidence type="ECO:0000313" key="5">
    <source>
        <dbReference type="Proteomes" id="UP000774617"/>
    </source>
</evidence>
<feature type="domain" description="NmrA-like" evidence="3">
    <location>
        <begin position="1"/>
        <end position="275"/>
    </location>
</feature>
<evidence type="ECO:0000256" key="2">
    <source>
        <dbReference type="ARBA" id="ARBA00022857"/>
    </source>
</evidence>
<evidence type="ECO:0000259" key="3">
    <source>
        <dbReference type="Pfam" id="PF05368"/>
    </source>
</evidence>
<comment type="caution">
    <text evidence="4">The sequence shown here is derived from an EMBL/GenBank/DDBJ whole genome shotgun (WGS) entry which is preliminary data.</text>
</comment>
<reference evidence="4 5" key="1">
    <citation type="journal article" date="2021" name="Nat. Commun.">
        <title>Genetic determinants of endophytism in the Arabidopsis root mycobiome.</title>
        <authorList>
            <person name="Mesny F."/>
            <person name="Miyauchi S."/>
            <person name="Thiergart T."/>
            <person name="Pickel B."/>
            <person name="Atanasova L."/>
            <person name="Karlsson M."/>
            <person name="Huettel B."/>
            <person name="Barry K.W."/>
            <person name="Haridas S."/>
            <person name="Chen C."/>
            <person name="Bauer D."/>
            <person name="Andreopoulos W."/>
            <person name="Pangilinan J."/>
            <person name="LaButti K."/>
            <person name="Riley R."/>
            <person name="Lipzen A."/>
            <person name="Clum A."/>
            <person name="Drula E."/>
            <person name="Henrissat B."/>
            <person name="Kohler A."/>
            <person name="Grigoriev I.V."/>
            <person name="Martin F.M."/>
            <person name="Hacquard S."/>
        </authorList>
    </citation>
    <scope>NUCLEOTIDE SEQUENCE [LARGE SCALE GENOMIC DNA]</scope>
    <source>
        <strain evidence="4 5">MPI-SDFR-AT-0080</strain>
    </source>
</reference>
<name>A0ABQ8GWH9_9PEZI</name>
<dbReference type="PANTHER" id="PTHR42748">
    <property type="entry name" value="NITROGEN METABOLITE REPRESSION PROTEIN NMRA FAMILY MEMBER"/>
    <property type="match status" value="1"/>
</dbReference>
<keyword evidence="5" id="KW-1185">Reference proteome</keyword>
<proteinExistence type="inferred from homology"/>
<comment type="similarity">
    <text evidence="1">Belongs to the NmrA-type oxidoreductase family.</text>
</comment>
<dbReference type="InterPro" id="IPR036291">
    <property type="entry name" value="NAD(P)-bd_dom_sf"/>
</dbReference>
<sequence>MSKLVVVIGITGNQGGSVADAFLNDKNWRIRAVTRDPSKASAQEWAARGVEVVRADLDDVPSLTEAFTGAHAVFAMTDYWAPLADPAVRAAAAGAGISANQFCAELETRRGKSLAVAAASSQVQKTLERFVYSSLPDVSRLTGGKYTHVWHFDSKAAVERFVRHDPAMVASGLSGKASFIHVGLYADNWRRAGTEIQRDPATGGYWHVDISDGSRKQPFIWTRRDTGPLVKKLIEDVQPGARLMGASQVASYREFMAIWAKTLGQKLAGDQGIKQVSNEEFSDATPGDADLKDHLLTCWLFSRDFGYDCGDPEMIYPKDIGADGLVSSLEDYVKQEDWSSILS</sequence>
<dbReference type="PANTHER" id="PTHR42748:SF26">
    <property type="entry name" value="NMRA-LIKE DOMAIN-CONTAINING PROTEIN"/>
    <property type="match status" value="1"/>
</dbReference>
<dbReference type="Gene3D" id="3.40.50.720">
    <property type="entry name" value="NAD(P)-binding Rossmann-like Domain"/>
    <property type="match status" value="1"/>
</dbReference>
<keyword evidence="2" id="KW-0521">NADP</keyword>
<dbReference type="InterPro" id="IPR008030">
    <property type="entry name" value="NmrA-like"/>
</dbReference>
<dbReference type="Gene3D" id="3.90.25.10">
    <property type="entry name" value="UDP-galactose 4-epimerase, domain 1"/>
    <property type="match status" value="1"/>
</dbReference>
<dbReference type="EMBL" id="JAGTJR010000001">
    <property type="protein sequence ID" value="KAH7065615.1"/>
    <property type="molecule type" value="Genomic_DNA"/>
</dbReference>